<evidence type="ECO:0000259" key="6">
    <source>
        <dbReference type="Pfam" id="PF03168"/>
    </source>
</evidence>
<evidence type="ECO:0000256" key="5">
    <source>
        <dbReference type="SAM" id="Phobius"/>
    </source>
</evidence>
<evidence type="ECO:0000256" key="1">
    <source>
        <dbReference type="ARBA" id="ARBA00004167"/>
    </source>
</evidence>
<comment type="caution">
    <text evidence="7">The sequence shown here is derived from an EMBL/GenBank/DDBJ whole genome shotgun (WGS) entry which is preliminary data.</text>
</comment>
<dbReference type="EMBL" id="JADBGQ010000001">
    <property type="protein sequence ID" value="KAG5416198.1"/>
    <property type="molecule type" value="Genomic_DNA"/>
</dbReference>
<keyword evidence="3 5" id="KW-1133">Transmembrane helix</keyword>
<dbReference type="InterPro" id="IPR044839">
    <property type="entry name" value="NDR1-like"/>
</dbReference>
<feature type="transmembrane region" description="Helical" evidence="5">
    <location>
        <begin position="253"/>
        <end position="279"/>
    </location>
</feature>
<evidence type="ECO:0000313" key="7">
    <source>
        <dbReference type="EMBL" id="KAG5416198.1"/>
    </source>
</evidence>
<dbReference type="InterPro" id="IPR004864">
    <property type="entry name" value="LEA_2"/>
</dbReference>
<dbReference type="PANTHER" id="PTHR31415">
    <property type="entry name" value="OS05G0367900 PROTEIN"/>
    <property type="match status" value="1"/>
</dbReference>
<name>A0ABQ7NZE4_BRACM</name>
<feature type="domain" description="Late embryogenesis abundant protein LEA-2 subgroup" evidence="6">
    <location>
        <begin position="314"/>
        <end position="408"/>
    </location>
</feature>
<evidence type="ECO:0000256" key="4">
    <source>
        <dbReference type="ARBA" id="ARBA00023136"/>
    </source>
</evidence>
<keyword evidence="8" id="KW-1185">Reference proteome</keyword>
<feature type="domain" description="Late embryogenesis abundant protein LEA-2 subgroup" evidence="6">
    <location>
        <begin position="76"/>
        <end position="178"/>
    </location>
</feature>
<accession>A0ABQ7NZE4</accession>
<evidence type="ECO:0000256" key="3">
    <source>
        <dbReference type="ARBA" id="ARBA00022989"/>
    </source>
</evidence>
<dbReference type="Pfam" id="PF03168">
    <property type="entry name" value="LEA_2"/>
    <property type="match status" value="2"/>
</dbReference>
<dbReference type="Proteomes" id="UP000823674">
    <property type="component" value="Chromosome A01"/>
</dbReference>
<comment type="subcellular location">
    <subcellularLocation>
        <location evidence="1">Membrane</location>
        <topology evidence="1">Single-pass membrane protein</topology>
    </subcellularLocation>
</comment>
<protein>
    <recommendedName>
        <fullName evidence="6">Late embryogenesis abundant protein LEA-2 subgroup domain-containing protein</fullName>
    </recommendedName>
</protein>
<evidence type="ECO:0000256" key="2">
    <source>
        <dbReference type="ARBA" id="ARBA00022692"/>
    </source>
</evidence>
<organism evidence="7 8">
    <name type="scientific">Brassica rapa subsp. trilocularis</name>
    <dbReference type="NCBI Taxonomy" id="1813537"/>
    <lineage>
        <taxon>Eukaryota</taxon>
        <taxon>Viridiplantae</taxon>
        <taxon>Streptophyta</taxon>
        <taxon>Embryophyta</taxon>
        <taxon>Tracheophyta</taxon>
        <taxon>Spermatophyta</taxon>
        <taxon>Magnoliopsida</taxon>
        <taxon>eudicotyledons</taxon>
        <taxon>Gunneridae</taxon>
        <taxon>Pentapetalae</taxon>
        <taxon>rosids</taxon>
        <taxon>malvids</taxon>
        <taxon>Brassicales</taxon>
        <taxon>Brassicaceae</taxon>
        <taxon>Brassiceae</taxon>
        <taxon>Brassica</taxon>
    </lineage>
</organism>
<reference evidence="7 8" key="1">
    <citation type="submission" date="2021-03" db="EMBL/GenBank/DDBJ databases">
        <authorList>
            <person name="King G.J."/>
            <person name="Bancroft I."/>
            <person name="Baten A."/>
            <person name="Bloomfield J."/>
            <person name="Borpatragohain P."/>
            <person name="He Z."/>
            <person name="Irish N."/>
            <person name="Irwin J."/>
            <person name="Liu K."/>
            <person name="Mauleon R.P."/>
            <person name="Moore J."/>
            <person name="Morris R."/>
            <person name="Ostergaard L."/>
            <person name="Wang B."/>
            <person name="Wells R."/>
        </authorList>
    </citation>
    <scope>NUCLEOTIDE SEQUENCE [LARGE SCALE GENOMIC DNA]</scope>
    <source>
        <strain evidence="7">R-o-18</strain>
        <tissue evidence="7">Leaf</tissue>
    </source>
</reference>
<sequence>MTSKDCGSHTHSRRKLIRRIIWSIIFILFIIFLTILLIWAILQPSKPRFILQDATVYAFNVSGNPPNLLTSNFQITLSSRNPNDKIGIYYDRLDVYATYHSQQITFRTSIPPTYQGHKEVNIWSPFVYGTSVPVAPFNAVSLDGDQDNGAVTLIIRADGRVRWKVGTFITGKYHLYVRCLAYINFGNKAAGVIVGDNAVKYTLTSSCSPYLNGAYYGPSVPPPLKPNRRYKPPGCCCCFNCIGSCLRCCGCCILSLICNILVAVAVILAVTALLIWLIFRPNAVKLYVTDASLNRFSLDSNNSSNLHYDLNLNFTIRNPNQRLGVYYDAIQVSGYYGEQRFGYVDISPFYQGHKNTTVVVTKIEGQNLVVLDDGGRAGVYSIDVKLVMSVRFRFWVVKSWKFKPKIKCNDLKVPLVSSNSTSGFKFETMECDFDFY</sequence>
<feature type="transmembrane region" description="Helical" evidence="5">
    <location>
        <begin position="20"/>
        <end position="42"/>
    </location>
</feature>
<proteinExistence type="predicted"/>
<gene>
    <name evidence="7" type="primary">A01p053670.1_BraROA</name>
    <name evidence="7" type="ORF">IGI04_003765</name>
</gene>
<keyword evidence="4 5" id="KW-0472">Membrane</keyword>
<dbReference type="PANTHER" id="PTHR31415:SF176">
    <property type="entry name" value="LATE EMBRYOGENESIS ABUNDANT (LEA) HYDROXYPROLINE-RICH GLYCOPROTEIN FAMILY PROTEIN-RELATED"/>
    <property type="match status" value="1"/>
</dbReference>
<keyword evidence="2 5" id="KW-0812">Transmembrane</keyword>
<evidence type="ECO:0000313" key="8">
    <source>
        <dbReference type="Proteomes" id="UP000823674"/>
    </source>
</evidence>